<dbReference type="EnsemblProtists" id="HpaT807431">
    <property type="protein sequence ID" value="HpaP807431"/>
    <property type="gene ID" value="HpaG807431"/>
</dbReference>
<dbReference type="InParanoid" id="M4BLZ6"/>
<proteinExistence type="predicted"/>
<evidence type="ECO:0000313" key="1">
    <source>
        <dbReference type="EnsemblProtists" id="HpaP807431"/>
    </source>
</evidence>
<organism evidence="1 2">
    <name type="scientific">Hyaloperonospora arabidopsidis (strain Emoy2)</name>
    <name type="common">Downy mildew agent</name>
    <name type="synonym">Peronospora arabidopsidis</name>
    <dbReference type="NCBI Taxonomy" id="559515"/>
    <lineage>
        <taxon>Eukaryota</taxon>
        <taxon>Sar</taxon>
        <taxon>Stramenopiles</taxon>
        <taxon>Oomycota</taxon>
        <taxon>Peronosporomycetes</taxon>
        <taxon>Peronosporales</taxon>
        <taxon>Peronosporaceae</taxon>
        <taxon>Hyaloperonospora</taxon>
    </lineage>
</organism>
<reference evidence="1" key="2">
    <citation type="submission" date="2015-06" db="UniProtKB">
        <authorList>
            <consortium name="EnsemblProtists"/>
        </authorList>
    </citation>
    <scope>IDENTIFICATION</scope>
    <source>
        <strain evidence="1">Emoy2</strain>
    </source>
</reference>
<protein>
    <submittedName>
        <fullName evidence="1">Uncharacterized protein</fullName>
    </submittedName>
</protein>
<evidence type="ECO:0000313" key="2">
    <source>
        <dbReference type="Proteomes" id="UP000011713"/>
    </source>
</evidence>
<dbReference type="VEuPathDB" id="FungiDB:HpaG807431"/>
<reference evidence="2" key="1">
    <citation type="journal article" date="2010" name="Science">
        <title>Signatures of adaptation to obligate biotrophy in the Hyaloperonospora arabidopsidis genome.</title>
        <authorList>
            <person name="Baxter L."/>
            <person name="Tripathy S."/>
            <person name="Ishaque N."/>
            <person name="Boot N."/>
            <person name="Cabral A."/>
            <person name="Kemen E."/>
            <person name="Thines M."/>
            <person name="Ah-Fong A."/>
            <person name="Anderson R."/>
            <person name="Badejoko W."/>
            <person name="Bittner-Eddy P."/>
            <person name="Boore J.L."/>
            <person name="Chibucos M.C."/>
            <person name="Coates M."/>
            <person name="Dehal P."/>
            <person name="Delehaunty K."/>
            <person name="Dong S."/>
            <person name="Downton P."/>
            <person name="Dumas B."/>
            <person name="Fabro G."/>
            <person name="Fronick C."/>
            <person name="Fuerstenberg S.I."/>
            <person name="Fulton L."/>
            <person name="Gaulin E."/>
            <person name="Govers F."/>
            <person name="Hughes L."/>
            <person name="Humphray S."/>
            <person name="Jiang R.H."/>
            <person name="Judelson H."/>
            <person name="Kamoun S."/>
            <person name="Kyung K."/>
            <person name="Meijer H."/>
            <person name="Minx P."/>
            <person name="Morris P."/>
            <person name="Nelson J."/>
            <person name="Phuntumart V."/>
            <person name="Qutob D."/>
            <person name="Rehmany A."/>
            <person name="Rougon-Cardoso A."/>
            <person name="Ryden P."/>
            <person name="Torto-Alalibo T."/>
            <person name="Studholme D."/>
            <person name="Wang Y."/>
            <person name="Win J."/>
            <person name="Wood J."/>
            <person name="Clifton S.W."/>
            <person name="Rogers J."/>
            <person name="Van den Ackerveken G."/>
            <person name="Jones J.D."/>
            <person name="McDowell J.M."/>
            <person name="Beynon J."/>
            <person name="Tyler B.M."/>
        </authorList>
    </citation>
    <scope>NUCLEOTIDE SEQUENCE [LARGE SCALE GENOMIC DNA]</scope>
    <source>
        <strain evidence="2">Emoy2</strain>
    </source>
</reference>
<accession>M4BLZ6</accession>
<name>M4BLZ6_HYAAE</name>
<dbReference type="AlphaFoldDB" id="M4BLZ6"/>
<dbReference type="HOGENOM" id="CLU_1952988_0_0_1"/>
<dbReference type="Proteomes" id="UP000011713">
    <property type="component" value="Unassembled WGS sequence"/>
</dbReference>
<dbReference type="EMBL" id="JH598398">
    <property type="status" value="NOT_ANNOTATED_CDS"/>
    <property type="molecule type" value="Genomic_DNA"/>
</dbReference>
<sequence>MIIESLASHSNNTAAIWLDYVETEDHEQIHEDQDAFIEAEVKSAKVESDEDQAPVSAKVALKCCQLLRPNSNAHIETRVSFSQILIRCHQLFASTRKLERNNLTHPHEIARHQVRSPQLLARKRVSWIL</sequence>
<keyword evidence="2" id="KW-1185">Reference proteome</keyword>